<dbReference type="AlphaFoldDB" id="A0AAX4PE59"/>
<dbReference type="PANTHER" id="PTHR21058">
    <property type="entry name" value="6,7-DIMETHYL-8-RIBITYLLUMAZINE SYNTHASE DMRL SYNTHASE LUMAZINE SYNTHASE"/>
    <property type="match status" value="1"/>
</dbReference>
<keyword evidence="4 7" id="KW-0808">Transferase</keyword>
<dbReference type="InterPro" id="IPR036467">
    <property type="entry name" value="LS/RS_sf"/>
</dbReference>
<dbReference type="InterPro" id="IPR002180">
    <property type="entry name" value="LS/RS"/>
</dbReference>
<dbReference type="HAMAP" id="MF_00178">
    <property type="entry name" value="Lumazine_synth"/>
    <property type="match status" value="1"/>
</dbReference>
<evidence type="ECO:0000256" key="5">
    <source>
        <dbReference type="ARBA" id="ARBA00048785"/>
    </source>
</evidence>
<evidence type="ECO:0000256" key="4">
    <source>
        <dbReference type="ARBA" id="ARBA00022679"/>
    </source>
</evidence>
<evidence type="ECO:0000256" key="6">
    <source>
        <dbReference type="ARBA" id="ARBA00063688"/>
    </source>
</evidence>
<dbReference type="GO" id="GO:0009231">
    <property type="term" value="P:riboflavin biosynthetic process"/>
    <property type="evidence" value="ECO:0007669"/>
    <property type="project" value="UniProtKB-KW"/>
</dbReference>
<keyword evidence="10" id="KW-1185">Reference proteome</keyword>
<keyword evidence="3 7" id="KW-0686">Riboflavin biosynthesis</keyword>
<evidence type="ECO:0000313" key="10">
    <source>
        <dbReference type="Proteomes" id="UP001472866"/>
    </source>
</evidence>
<comment type="subunit">
    <text evidence="6">Oligomer forming an icosahedral capsid.</text>
</comment>
<dbReference type="CDD" id="cd09209">
    <property type="entry name" value="Lumazine_synthase-I"/>
    <property type="match status" value="1"/>
</dbReference>
<evidence type="ECO:0000256" key="3">
    <source>
        <dbReference type="ARBA" id="ARBA00022619"/>
    </source>
</evidence>
<dbReference type="EC" id="2.5.1.78" evidence="7"/>
<comment type="catalytic activity">
    <reaction evidence="5 7">
        <text>(2S)-2-hydroxy-3-oxobutyl phosphate + 5-amino-6-(D-ribitylamino)uracil = 6,7-dimethyl-8-(1-D-ribityl)lumazine + phosphate + 2 H2O + H(+)</text>
        <dbReference type="Rhea" id="RHEA:26152"/>
        <dbReference type="ChEBI" id="CHEBI:15377"/>
        <dbReference type="ChEBI" id="CHEBI:15378"/>
        <dbReference type="ChEBI" id="CHEBI:15934"/>
        <dbReference type="ChEBI" id="CHEBI:43474"/>
        <dbReference type="ChEBI" id="CHEBI:58201"/>
        <dbReference type="ChEBI" id="CHEBI:58830"/>
        <dbReference type="EC" id="2.5.1.78"/>
    </reaction>
</comment>
<reference evidence="9 10" key="1">
    <citation type="submission" date="2024-03" db="EMBL/GenBank/DDBJ databases">
        <title>Complete genome sequence of the green alga Chloropicon roscoffensis RCC1871.</title>
        <authorList>
            <person name="Lemieux C."/>
            <person name="Pombert J.-F."/>
            <person name="Otis C."/>
            <person name="Turmel M."/>
        </authorList>
    </citation>
    <scope>NUCLEOTIDE SEQUENCE [LARGE SCALE GENOMIC DNA]</scope>
    <source>
        <strain evidence="9 10">RCC1871</strain>
    </source>
</reference>
<gene>
    <name evidence="9" type="ORF">HKI87_09g60410</name>
</gene>
<dbReference type="Gene3D" id="3.40.50.960">
    <property type="entry name" value="Lumazine/riboflavin synthase"/>
    <property type="match status" value="1"/>
</dbReference>
<comment type="similarity">
    <text evidence="2 7">Belongs to the DMRL synthase family.</text>
</comment>
<accession>A0AAX4PE59</accession>
<dbReference type="GO" id="GO:0000906">
    <property type="term" value="F:6,7-dimethyl-8-ribityllumazine synthase activity"/>
    <property type="evidence" value="ECO:0007669"/>
    <property type="project" value="UniProtKB-EC"/>
</dbReference>
<sequence length="238" mass="24490">MVTARATRAGCLKASGVAGPRAAISARPAGRSRGAAGPPRGREARTVGLGLRRSVGGRAKATRRAAGAVVEHVGSLDGAGLKVGIVVARFNDLITRPLMEGAVDTFERYGVDLSDVEVVWVPGAFEIPLIAQQMAATSKYDVILCIGAVIRGATTHYDSVAGAATNGTLTAGLNTCVPCIFGVLTTDTMEQAFDRAGGKAGNKGSEAAVTAIETANIIRQLDLSPKPLFLNMEGEADE</sequence>
<evidence type="ECO:0000256" key="7">
    <source>
        <dbReference type="RuleBase" id="RU003795"/>
    </source>
</evidence>
<name>A0AAX4PE59_9CHLO</name>
<evidence type="ECO:0000313" key="9">
    <source>
        <dbReference type="EMBL" id="WZN64484.1"/>
    </source>
</evidence>
<evidence type="ECO:0000256" key="1">
    <source>
        <dbReference type="ARBA" id="ARBA00004917"/>
    </source>
</evidence>
<feature type="region of interest" description="Disordered" evidence="8">
    <location>
        <begin position="23"/>
        <end position="43"/>
    </location>
</feature>
<evidence type="ECO:0000256" key="8">
    <source>
        <dbReference type="SAM" id="MobiDB-lite"/>
    </source>
</evidence>
<dbReference type="PANTHER" id="PTHR21058:SF0">
    <property type="entry name" value="6,7-DIMETHYL-8-RIBITYLLUMAZINE SYNTHASE"/>
    <property type="match status" value="1"/>
</dbReference>
<dbReference type="Pfam" id="PF00885">
    <property type="entry name" value="DMRL_synthase"/>
    <property type="match status" value="1"/>
</dbReference>
<proteinExistence type="inferred from homology"/>
<dbReference type="FunFam" id="3.40.50.960:FF:000001">
    <property type="entry name" value="6,7-dimethyl-8-ribityllumazine synthase"/>
    <property type="match status" value="1"/>
</dbReference>
<dbReference type="InterPro" id="IPR034964">
    <property type="entry name" value="LS"/>
</dbReference>
<dbReference type="SUPFAM" id="SSF52121">
    <property type="entry name" value="Lumazine synthase"/>
    <property type="match status" value="1"/>
</dbReference>
<evidence type="ECO:0000256" key="2">
    <source>
        <dbReference type="ARBA" id="ARBA00007424"/>
    </source>
</evidence>
<dbReference type="GO" id="GO:0009349">
    <property type="term" value="C:riboflavin synthase complex"/>
    <property type="evidence" value="ECO:0007669"/>
    <property type="project" value="UniProtKB-UniRule"/>
</dbReference>
<organism evidence="9 10">
    <name type="scientific">Chloropicon roscoffensis</name>
    <dbReference type="NCBI Taxonomy" id="1461544"/>
    <lineage>
        <taxon>Eukaryota</taxon>
        <taxon>Viridiplantae</taxon>
        <taxon>Chlorophyta</taxon>
        <taxon>Chloropicophyceae</taxon>
        <taxon>Chloropicales</taxon>
        <taxon>Chloropicaceae</taxon>
        <taxon>Chloropicon</taxon>
    </lineage>
</organism>
<comment type="pathway">
    <text evidence="1 7">Cofactor biosynthesis; riboflavin biosynthesis; riboflavin from 2-hydroxy-3-oxobutyl phosphate and 5-amino-6-(D-ribitylamino)uracil: step 1/2.</text>
</comment>
<dbReference type="EMBL" id="CP151509">
    <property type="protein sequence ID" value="WZN64484.1"/>
    <property type="molecule type" value="Genomic_DNA"/>
</dbReference>
<comment type="function">
    <text evidence="7">Catalyzes the formation of 6,7-dimethyl-8-ribityllumazine by condensation of 5-amino-6-(D-ribitylamino)uracil with 3,4-dihydroxy-2-butanone 4-phosphate. This is the penultimate step in the biosynthesis of riboflavin.</text>
</comment>
<dbReference type="Proteomes" id="UP001472866">
    <property type="component" value="Chromosome 09"/>
</dbReference>
<feature type="compositionally biased region" description="Low complexity" evidence="8">
    <location>
        <begin position="23"/>
        <end position="39"/>
    </location>
</feature>
<protein>
    <recommendedName>
        <fullName evidence="7">6,7-dimethyl-8-ribityllumazine synthase</fullName>
        <shortName evidence="7">DMRL synthase</shortName>
        <ecNumber evidence="7">2.5.1.78</ecNumber>
    </recommendedName>
</protein>
<dbReference type="NCBIfam" id="TIGR00114">
    <property type="entry name" value="lumazine-synth"/>
    <property type="match status" value="1"/>
</dbReference>